<sequence length="182" mass="19756">MTVSRHQGPPALQPPWRKGHSRYPSTALPTPPDDTFPDSGLSLDLRHIAGLRHAPPEDVDVASPSDSYPQMTLKEKVREANHAVVHQWGRFLVGAVISELVDHASPAQHAISVMDLPTNFCVSPIDELLCPSDDPMRVIVVVSAAGRIVDTGIFDLDGPLFYHGFIVDNHYTPAPPAPPSPL</sequence>
<protein>
    <submittedName>
        <fullName evidence="1">Uncharacterized protein</fullName>
    </submittedName>
</protein>
<evidence type="ECO:0000313" key="1">
    <source>
        <dbReference type="EMBL" id="KAJ2793890.1"/>
    </source>
</evidence>
<dbReference type="EMBL" id="JANBUN010002706">
    <property type="protein sequence ID" value="KAJ2793890.1"/>
    <property type="molecule type" value="Genomic_DNA"/>
</dbReference>
<dbReference type="Proteomes" id="UP001140087">
    <property type="component" value="Unassembled WGS sequence"/>
</dbReference>
<keyword evidence="2" id="KW-1185">Reference proteome</keyword>
<proteinExistence type="predicted"/>
<comment type="caution">
    <text evidence="1">The sequence shown here is derived from an EMBL/GenBank/DDBJ whole genome shotgun (WGS) entry which is preliminary data.</text>
</comment>
<reference evidence="1" key="1">
    <citation type="submission" date="2022-07" db="EMBL/GenBank/DDBJ databases">
        <title>Phylogenomic reconstructions and comparative analyses of Kickxellomycotina fungi.</title>
        <authorList>
            <person name="Reynolds N.K."/>
            <person name="Stajich J.E."/>
            <person name="Barry K."/>
            <person name="Grigoriev I.V."/>
            <person name="Crous P."/>
            <person name="Smith M.E."/>
        </authorList>
    </citation>
    <scope>NUCLEOTIDE SEQUENCE</scope>
    <source>
        <strain evidence="1">BCRC 34780</strain>
    </source>
</reference>
<accession>A0ACC1KR49</accession>
<evidence type="ECO:0000313" key="2">
    <source>
        <dbReference type="Proteomes" id="UP001140087"/>
    </source>
</evidence>
<organism evidence="1 2">
    <name type="scientific">Coemansia helicoidea</name>
    <dbReference type="NCBI Taxonomy" id="1286919"/>
    <lineage>
        <taxon>Eukaryota</taxon>
        <taxon>Fungi</taxon>
        <taxon>Fungi incertae sedis</taxon>
        <taxon>Zoopagomycota</taxon>
        <taxon>Kickxellomycotina</taxon>
        <taxon>Kickxellomycetes</taxon>
        <taxon>Kickxellales</taxon>
        <taxon>Kickxellaceae</taxon>
        <taxon>Coemansia</taxon>
    </lineage>
</organism>
<name>A0ACC1KR49_9FUNG</name>
<gene>
    <name evidence="1" type="ORF">H4R21_005716</name>
</gene>